<evidence type="ECO:0000256" key="1">
    <source>
        <dbReference type="SAM" id="SignalP"/>
    </source>
</evidence>
<comment type="caution">
    <text evidence="2">The sequence shown here is derived from an EMBL/GenBank/DDBJ whole genome shotgun (WGS) entry which is preliminary data.</text>
</comment>
<keyword evidence="1" id="KW-0732">Signal</keyword>
<gene>
    <name evidence="2" type="ORF">DV515_00007454</name>
</gene>
<reference evidence="2 3" key="1">
    <citation type="journal article" date="2018" name="Proc. R. Soc. B">
        <title>A non-coding region near Follistatin controls head colour polymorphism in the Gouldian finch.</title>
        <authorList>
            <person name="Toomey M.B."/>
            <person name="Marques C.I."/>
            <person name="Andrade P."/>
            <person name="Araujo P.M."/>
            <person name="Sabatino S."/>
            <person name="Gazda M.A."/>
            <person name="Afonso S."/>
            <person name="Lopes R.J."/>
            <person name="Corbo J.C."/>
            <person name="Carneiro M."/>
        </authorList>
    </citation>
    <scope>NUCLEOTIDE SEQUENCE [LARGE SCALE GENOMIC DNA]</scope>
    <source>
        <strain evidence="2">Red01</strain>
        <tissue evidence="2">Muscle</tissue>
    </source>
</reference>
<dbReference type="AlphaFoldDB" id="A0A3L8SJH6"/>
<evidence type="ECO:0000313" key="2">
    <source>
        <dbReference type="EMBL" id="RLW02266.1"/>
    </source>
</evidence>
<evidence type="ECO:0000313" key="3">
    <source>
        <dbReference type="Proteomes" id="UP000276834"/>
    </source>
</evidence>
<name>A0A3L8SJH6_CHLGU</name>
<feature type="signal peptide" evidence="1">
    <location>
        <begin position="1"/>
        <end position="21"/>
    </location>
</feature>
<evidence type="ECO:0008006" key="4">
    <source>
        <dbReference type="Google" id="ProtNLM"/>
    </source>
</evidence>
<dbReference type="EMBL" id="QUSF01000019">
    <property type="protein sequence ID" value="RLW02266.1"/>
    <property type="molecule type" value="Genomic_DNA"/>
</dbReference>
<organism evidence="2 3">
    <name type="scientific">Chloebia gouldiae</name>
    <name type="common">Gouldian finch</name>
    <name type="synonym">Erythrura gouldiae</name>
    <dbReference type="NCBI Taxonomy" id="44316"/>
    <lineage>
        <taxon>Eukaryota</taxon>
        <taxon>Metazoa</taxon>
        <taxon>Chordata</taxon>
        <taxon>Craniata</taxon>
        <taxon>Vertebrata</taxon>
        <taxon>Euteleostomi</taxon>
        <taxon>Archelosauria</taxon>
        <taxon>Archosauria</taxon>
        <taxon>Dinosauria</taxon>
        <taxon>Saurischia</taxon>
        <taxon>Theropoda</taxon>
        <taxon>Coelurosauria</taxon>
        <taxon>Aves</taxon>
        <taxon>Neognathae</taxon>
        <taxon>Neoaves</taxon>
        <taxon>Telluraves</taxon>
        <taxon>Australaves</taxon>
        <taxon>Passeriformes</taxon>
        <taxon>Passeroidea</taxon>
        <taxon>Passeridae</taxon>
        <taxon>Chloebia</taxon>
    </lineage>
</organism>
<feature type="chain" id="PRO_5017986060" description="Secreted protein" evidence="1">
    <location>
        <begin position="22"/>
        <end position="82"/>
    </location>
</feature>
<proteinExistence type="predicted"/>
<keyword evidence="3" id="KW-1185">Reference proteome</keyword>
<sequence>MSLLMRMWWHHLLSNMRLVTPRLLLCCARVSFAAALMQDKELALAVALDFQLQLNFQLCPALSWCAAGPVKLIPCCFYTTGK</sequence>
<dbReference type="Proteomes" id="UP000276834">
    <property type="component" value="Unassembled WGS sequence"/>
</dbReference>
<protein>
    <recommendedName>
        <fullName evidence="4">Secreted protein</fullName>
    </recommendedName>
</protein>
<accession>A0A3L8SJH6</accession>